<dbReference type="PANTHER" id="PTHR47706">
    <property type="entry name" value="NMRA-LIKE FAMILY PROTEIN"/>
    <property type="match status" value="1"/>
</dbReference>
<evidence type="ECO:0000256" key="2">
    <source>
        <dbReference type="ARBA" id="ARBA00022857"/>
    </source>
</evidence>
<dbReference type="PANTHER" id="PTHR47706:SF4">
    <property type="entry name" value="NMRA-LIKE DOMAIN-CONTAINING PROTEIN"/>
    <property type="match status" value="1"/>
</dbReference>
<dbReference type="EMBL" id="JAGPUO010000006">
    <property type="protein sequence ID" value="KAG5661897.1"/>
    <property type="molecule type" value="Genomic_DNA"/>
</dbReference>
<evidence type="ECO:0000259" key="4">
    <source>
        <dbReference type="Pfam" id="PF05368"/>
    </source>
</evidence>
<dbReference type="SUPFAM" id="SSF51735">
    <property type="entry name" value="NAD(P)-binding Rossmann-fold domains"/>
    <property type="match status" value="1"/>
</dbReference>
<proteinExistence type="inferred from homology"/>
<dbReference type="InterPro" id="IPR051609">
    <property type="entry name" value="NmrA/Isoflavone_reductase-like"/>
</dbReference>
<dbReference type="Gene3D" id="3.90.25.10">
    <property type="entry name" value="UDP-galactose 4-epimerase, domain 1"/>
    <property type="match status" value="1"/>
</dbReference>
<comment type="caution">
    <text evidence="5">The sequence shown here is derived from an EMBL/GenBank/DDBJ whole genome shotgun (WGS) entry which is preliminary data.</text>
</comment>
<reference evidence="5" key="1">
    <citation type="submission" date="2021-04" db="EMBL/GenBank/DDBJ databases">
        <title>Draft genome of Fusarium avenaceum strain F156N33, isolated from an atmospheric sample in Virginia.</title>
        <authorList>
            <person name="Yang S."/>
            <person name="Vinatzer B.A."/>
            <person name="Coleman J."/>
        </authorList>
    </citation>
    <scope>NUCLEOTIDE SEQUENCE</scope>
    <source>
        <strain evidence="5">F156N33</strain>
    </source>
</reference>
<name>A0A9P7HBI5_9HYPO</name>
<protein>
    <recommendedName>
        <fullName evidence="4">NmrA-like domain-containing protein</fullName>
    </recommendedName>
</protein>
<dbReference type="Pfam" id="PF05368">
    <property type="entry name" value="NmrA"/>
    <property type="match status" value="1"/>
</dbReference>
<organism evidence="5 6">
    <name type="scientific">Fusarium avenaceum</name>
    <dbReference type="NCBI Taxonomy" id="40199"/>
    <lineage>
        <taxon>Eukaryota</taxon>
        <taxon>Fungi</taxon>
        <taxon>Dikarya</taxon>
        <taxon>Ascomycota</taxon>
        <taxon>Pezizomycotina</taxon>
        <taxon>Sordariomycetes</taxon>
        <taxon>Hypocreomycetidae</taxon>
        <taxon>Hypocreales</taxon>
        <taxon>Nectriaceae</taxon>
        <taxon>Fusarium</taxon>
        <taxon>Fusarium tricinctum species complex</taxon>
    </lineage>
</organism>
<dbReference type="Proteomes" id="UP000782241">
    <property type="component" value="Unassembled WGS sequence"/>
</dbReference>
<dbReference type="InterPro" id="IPR036291">
    <property type="entry name" value="NAD(P)-bd_dom_sf"/>
</dbReference>
<keyword evidence="2" id="KW-0521">NADP</keyword>
<keyword evidence="3" id="KW-0560">Oxidoreductase</keyword>
<accession>A0A9P7HBI5</accession>
<evidence type="ECO:0000256" key="3">
    <source>
        <dbReference type="ARBA" id="ARBA00023002"/>
    </source>
</evidence>
<evidence type="ECO:0000313" key="6">
    <source>
        <dbReference type="Proteomes" id="UP000782241"/>
    </source>
</evidence>
<keyword evidence="6" id="KW-1185">Reference proteome</keyword>
<sequence length="279" mass="31540">ASSELQAETGIEVLQVDYSNTEELTRVLEGNKIEIVISTLFVAFDGSPQVNLVNAAEASQYTKRFIPSIWGIPYSRAEVGETNMVIGKSKLDAVEALEKTSLEYTLFYVGYFLDFWGYPHVKSYQRQNIIAVDIEYKRAAIPGTGNTPVTFTHTLDIAEYVAASLDLPKWELESYVIGDVVTWNEFLSIAEETIGEKFEVSFDDLTTLRQGRITELPSHLSLYSQMPKDEIQALFATFGVWFEAGLYHLRPTTKTLNEIFPHIKTRTVKEVITAGWTRE</sequence>
<dbReference type="GO" id="GO:0016491">
    <property type="term" value="F:oxidoreductase activity"/>
    <property type="evidence" value="ECO:0007669"/>
    <property type="project" value="UniProtKB-KW"/>
</dbReference>
<evidence type="ECO:0000313" key="5">
    <source>
        <dbReference type="EMBL" id="KAG5661897.1"/>
    </source>
</evidence>
<dbReference type="Gene3D" id="3.40.50.720">
    <property type="entry name" value="NAD(P)-binding Rossmann-like Domain"/>
    <property type="match status" value="1"/>
</dbReference>
<feature type="domain" description="NmrA-like" evidence="4">
    <location>
        <begin position="4"/>
        <end position="222"/>
    </location>
</feature>
<comment type="similarity">
    <text evidence="1">Belongs to the NmrA-type oxidoreductase family. Isoflavone reductase subfamily.</text>
</comment>
<dbReference type="AlphaFoldDB" id="A0A9P7HBI5"/>
<gene>
    <name evidence="5" type="ORF">KAF25_004136</name>
</gene>
<feature type="non-terminal residue" evidence="5">
    <location>
        <position position="1"/>
    </location>
</feature>
<evidence type="ECO:0000256" key="1">
    <source>
        <dbReference type="ARBA" id="ARBA00005725"/>
    </source>
</evidence>
<dbReference type="InterPro" id="IPR008030">
    <property type="entry name" value="NmrA-like"/>
</dbReference>